<gene>
    <name evidence="1" type="ORF">EXIGLDRAFT_299322</name>
</gene>
<dbReference type="Proteomes" id="UP000077266">
    <property type="component" value="Unassembled WGS sequence"/>
</dbReference>
<name>A0A165DAC5_EXIGL</name>
<reference evidence="1 2" key="1">
    <citation type="journal article" date="2016" name="Mol. Biol. Evol.">
        <title>Comparative Genomics of Early-Diverging Mushroom-Forming Fungi Provides Insights into the Origins of Lignocellulose Decay Capabilities.</title>
        <authorList>
            <person name="Nagy L.G."/>
            <person name="Riley R."/>
            <person name="Tritt A."/>
            <person name="Adam C."/>
            <person name="Daum C."/>
            <person name="Floudas D."/>
            <person name="Sun H."/>
            <person name="Yadav J.S."/>
            <person name="Pangilinan J."/>
            <person name="Larsson K.H."/>
            <person name="Matsuura K."/>
            <person name="Barry K."/>
            <person name="Labutti K."/>
            <person name="Kuo R."/>
            <person name="Ohm R.A."/>
            <person name="Bhattacharya S.S."/>
            <person name="Shirouzu T."/>
            <person name="Yoshinaga Y."/>
            <person name="Martin F.M."/>
            <person name="Grigoriev I.V."/>
            <person name="Hibbett D.S."/>
        </authorList>
    </citation>
    <scope>NUCLEOTIDE SEQUENCE [LARGE SCALE GENOMIC DNA]</scope>
    <source>
        <strain evidence="1 2">HHB12029</strain>
    </source>
</reference>
<dbReference type="AlphaFoldDB" id="A0A165DAC5"/>
<proteinExistence type="predicted"/>
<evidence type="ECO:0000313" key="2">
    <source>
        <dbReference type="Proteomes" id="UP000077266"/>
    </source>
</evidence>
<organism evidence="1 2">
    <name type="scientific">Exidia glandulosa HHB12029</name>
    <dbReference type="NCBI Taxonomy" id="1314781"/>
    <lineage>
        <taxon>Eukaryota</taxon>
        <taxon>Fungi</taxon>
        <taxon>Dikarya</taxon>
        <taxon>Basidiomycota</taxon>
        <taxon>Agaricomycotina</taxon>
        <taxon>Agaricomycetes</taxon>
        <taxon>Auriculariales</taxon>
        <taxon>Exidiaceae</taxon>
        <taxon>Exidia</taxon>
    </lineage>
</organism>
<dbReference type="InParanoid" id="A0A165DAC5"/>
<sequence length="153" mass="17283">MLQFVLALCLEFFIPSTTRHRHTFVNSRPWFFLGISCSIALDFYNTRPLTSRHHLSGFIPRVRFAHSTHSTGYSCLRRNVSGAVFSQSLRCPIDQSSFGLSGAERDARLVSVRVSTCISRTLWCEGPINRSHIRQHYASAASAMSVMLDQSDQ</sequence>
<accession>A0A165DAC5</accession>
<protein>
    <submittedName>
        <fullName evidence="1">Uncharacterized protein</fullName>
    </submittedName>
</protein>
<evidence type="ECO:0000313" key="1">
    <source>
        <dbReference type="EMBL" id="KZV84104.1"/>
    </source>
</evidence>
<dbReference type="EMBL" id="KV426241">
    <property type="protein sequence ID" value="KZV84104.1"/>
    <property type="molecule type" value="Genomic_DNA"/>
</dbReference>
<keyword evidence="2" id="KW-1185">Reference proteome</keyword>